<dbReference type="AlphaFoldDB" id="A0A0D9XUF3"/>
<dbReference type="PANTHER" id="PTHR34591">
    <property type="entry name" value="OS03G0653100 PROTEIN-RELATED"/>
    <property type="match status" value="1"/>
</dbReference>
<proteinExistence type="predicted"/>
<accession>A0A0D9XUF3</accession>
<sequence length="201" mass="22531">MPVSDDVAADILRRRTLRLQAMAFPHRRPRASPPDLLPHKEHGHGVVINYIDHYRPHLFSRPQSGSGGGDIEIDGNLISEIEIEDEDEDYVVHPGPLRATASSAPPLRRRVGEPRASASTTLRRGGGWATLPESSSSSANNEASVYLPFDPAVSLHYEVLSIPSLPNESTRYKVEVFSSRTGRWEEREFVREEEDDRIRSK</sequence>
<dbReference type="HOGENOM" id="CLU_1362178_0_0_1"/>
<dbReference type="Gramene" id="LPERR11G16850.1">
    <property type="protein sequence ID" value="LPERR11G16850.1"/>
    <property type="gene ID" value="LPERR11G16850"/>
</dbReference>
<evidence type="ECO:0000313" key="3">
    <source>
        <dbReference type="Proteomes" id="UP000032180"/>
    </source>
</evidence>
<feature type="region of interest" description="Disordered" evidence="1">
    <location>
        <begin position="109"/>
        <end position="141"/>
    </location>
</feature>
<dbReference type="EnsemblPlants" id="LPERR11G16850.1">
    <property type="protein sequence ID" value="LPERR11G16850.1"/>
    <property type="gene ID" value="LPERR11G16850"/>
</dbReference>
<organism evidence="2 3">
    <name type="scientific">Leersia perrieri</name>
    <dbReference type="NCBI Taxonomy" id="77586"/>
    <lineage>
        <taxon>Eukaryota</taxon>
        <taxon>Viridiplantae</taxon>
        <taxon>Streptophyta</taxon>
        <taxon>Embryophyta</taxon>
        <taxon>Tracheophyta</taxon>
        <taxon>Spermatophyta</taxon>
        <taxon>Magnoliopsida</taxon>
        <taxon>Liliopsida</taxon>
        <taxon>Poales</taxon>
        <taxon>Poaceae</taxon>
        <taxon>BOP clade</taxon>
        <taxon>Oryzoideae</taxon>
        <taxon>Oryzeae</taxon>
        <taxon>Oryzinae</taxon>
        <taxon>Leersia</taxon>
    </lineage>
</organism>
<keyword evidence="3" id="KW-1185">Reference proteome</keyword>
<name>A0A0D9XUF3_9ORYZ</name>
<evidence type="ECO:0000313" key="2">
    <source>
        <dbReference type="EnsemblPlants" id="LPERR11G16850.1"/>
    </source>
</evidence>
<protein>
    <submittedName>
        <fullName evidence="2">Uncharacterized protein</fullName>
    </submittedName>
</protein>
<dbReference type="Proteomes" id="UP000032180">
    <property type="component" value="Chromosome 11"/>
</dbReference>
<evidence type="ECO:0000256" key="1">
    <source>
        <dbReference type="SAM" id="MobiDB-lite"/>
    </source>
</evidence>
<dbReference type="PANTHER" id="PTHR34591:SF21">
    <property type="entry name" value="F-BOX DOMAIN CONTAINING PROTEIN, EXPRESSED"/>
    <property type="match status" value="1"/>
</dbReference>
<reference evidence="2" key="3">
    <citation type="submission" date="2015-04" db="UniProtKB">
        <authorList>
            <consortium name="EnsemblPlants"/>
        </authorList>
    </citation>
    <scope>IDENTIFICATION</scope>
</reference>
<reference evidence="2 3" key="1">
    <citation type="submission" date="2012-08" db="EMBL/GenBank/DDBJ databases">
        <title>Oryza genome evolution.</title>
        <authorList>
            <person name="Wing R.A."/>
        </authorList>
    </citation>
    <scope>NUCLEOTIDE SEQUENCE</scope>
</reference>
<reference evidence="3" key="2">
    <citation type="submission" date="2013-12" db="EMBL/GenBank/DDBJ databases">
        <authorList>
            <person name="Yu Y."/>
            <person name="Lee S."/>
            <person name="de Baynast K."/>
            <person name="Wissotski M."/>
            <person name="Liu L."/>
            <person name="Talag J."/>
            <person name="Goicoechea J."/>
            <person name="Angelova A."/>
            <person name="Jetty R."/>
            <person name="Kudrna D."/>
            <person name="Golser W."/>
            <person name="Rivera L."/>
            <person name="Zhang J."/>
            <person name="Wing R."/>
        </authorList>
    </citation>
    <scope>NUCLEOTIDE SEQUENCE</scope>
</reference>